<name>A0ABS8WWE4_DATST</name>
<accession>A0ABS8WWE4</accession>
<proteinExistence type="predicted"/>
<reference evidence="1 2" key="1">
    <citation type="journal article" date="2021" name="BMC Genomics">
        <title>Datura genome reveals duplications of psychoactive alkaloid biosynthetic genes and high mutation rate following tissue culture.</title>
        <authorList>
            <person name="Rajewski A."/>
            <person name="Carter-House D."/>
            <person name="Stajich J."/>
            <person name="Litt A."/>
        </authorList>
    </citation>
    <scope>NUCLEOTIDE SEQUENCE [LARGE SCALE GENOMIC DNA]</scope>
    <source>
        <strain evidence="1">AR-01</strain>
    </source>
</reference>
<dbReference type="Proteomes" id="UP000823775">
    <property type="component" value="Unassembled WGS sequence"/>
</dbReference>
<protein>
    <submittedName>
        <fullName evidence="1">Uncharacterized protein</fullName>
    </submittedName>
</protein>
<keyword evidence="2" id="KW-1185">Reference proteome</keyword>
<dbReference type="EMBL" id="JACEIK010011890">
    <property type="protein sequence ID" value="MCE3215949.1"/>
    <property type="molecule type" value="Genomic_DNA"/>
</dbReference>
<sequence length="98" mass="11359">MRIKYRQANKNDDVVADGEKTDDEEEIEVEKWAHTPLLKCKKVLVNTDENGMVQLVKKLDAQQWTQCETTVTDFYVNVFNRGNCLHRGFARATCKPLQ</sequence>
<organism evidence="1 2">
    <name type="scientific">Datura stramonium</name>
    <name type="common">Jimsonweed</name>
    <name type="synonym">Common thornapple</name>
    <dbReference type="NCBI Taxonomy" id="4076"/>
    <lineage>
        <taxon>Eukaryota</taxon>
        <taxon>Viridiplantae</taxon>
        <taxon>Streptophyta</taxon>
        <taxon>Embryophyta</taxon>
        <taxon>Tracheophyta</taxon>
        <taxon>Spermatophyta</taxon>
        <taxon>Magnoliopsida</taxon>
        <taxon>eudicotyledons</taxon>
        <taxon>Gunneridae</taxon>
        <taxon>Pentapetalae</taxon>
        <taxon>asterids</taxon>
        <taxon>lamiids</taxon>
        <taxon>Solanales</taxon>
        <taxon>Solanaceae</taxon>
        <taxon>Solanoideae</taxon>
        <taxon>Datureae</taxon>
        <taxon>Datura</taxon>
    </lineage>
</organism>
<evidence type="ECO:0000313" key="1">
    <source>
        <dbReference type="EMBL" id="MCE3215949.1"/>
    </source>
</evidence>
<comment type="caution">
    <text evidence="1">The sequence shown here is derived from an EMBL/GenBank/DDBJ whole genome shotgun (WGS) entry which is preliminary data.</text>
</comment>
<gene>
    <name evidence="1" type="ORF">HAX54_004156</name>
</gene>
<feature type="non-terminal residue" evidence="1">
    <location>
        <position position="98"/>
    </location>
</feature>
<evidence type="ECO:0000313" key="2">
    <source>
        <dbReference type="Proteomes" id="UP000823775"/>
    </source>
</evidence>